<dbReference type="KEGG" id="ypac:CEW88_23780"/>
<evidence type="ECO:0000256" key="7">
    <source>
        <dbReference type="ARBA" id="ARBA00023136"/>
    </source>
</evidence>
<evidence type="ECO:0000256" key="2">
    <source>
        <dbReference type="ARBA" id="ARBA00006464"/>
    </source>
</evidence>
<comment type="subcellular location">
    <subcellularLocation>
        <location evidence="1">Cell membrane</location>
    </subcellularLocation>
</comment>
<evidence type="ECO:0000256" key="6">
    <source>
        <dbReference type="ARBA" id="ARBA00022989"/>
    </source>
</evidence>
<keyword evidence="4 11" id="KW-0808">Transferase</keyword>
<evidence type="ECO:0000256" key="1">
    <source>
        <dbReference type="ARBA" id="ARBA00004236"/>
    </source>
</evidence>
<keyword evidence="5 9" id="KW-0812">Transmembrane</keyword>
<reference evidence="11 12" key="1">
    <citation type="submission" date="2017-06" db="EMBL/GenBank/DDBJ databases">
        <title>Yangia sp. YSBP01 complete genome sequence.</title>
        <authorList>
            <person name="Woo J.-H."/>
            <person name="Kim H.-S."/>
        </authorList>
    </citation>
    <scope>NUCLEOTIDE SEQUENCE [LARGE SCALE GENOMIC DNA]</scope>
    <source>
        <strain evidence="11 12">YSBP01</strain>
        <plasmid evidence="11 12">unnamed5</plasmid>
    </source>
</reference>
<evidence type="ECO:0000256" key="8">
    <source>
        <dbReference type="ARBA" id="ARBA00023169"/>
    </source>
</evidence>
<dbReference type="GO" id="GO:0000271">
    <property type="term" value="P:polysaccharide biosynthetic process"/>
    <property type="evidence" value="ECO:0007669"/>
    <property type="project" value="UniProtKB-KW"/>
</dbReference>
<evidence type="ECO:0000313" key="11">
    <source>
        <dbReference type="EMBL" id="AWI86794.1"/>
    </source>
</evidence>
<keyword evidence="8" id="KW-0270">Exopolysaccharide synthesis</keyword>
<keyword evidence="3" id="KW-1003">Cell membrane</keyword>
<dbReference type="EMBL" id="CP022195">
    <property type="protein sequence ID" value="AWI86794.1"/>
    <property type="molecule type" value="Genomic_DNA"/>
</dbReference>
<sequence>MRSLRAYRAEVSADTSEEVLRLVGRPRAADRRWLYATRTKRLCDVLLVTLAAPVVVAIIGICAALVILDGSGPFYSQWRVGRNGRSFRLWKLRTMVPDAEALLADHLRNNPEARREWQEKQKLAVDPRITAVGRFLRMSSLDELPQVYNVLRGDMSLVGPRPILPEQVPLYSGSVYYRLRPGLTGPWQVSVRNAGAFQDRVRHDEDYFLTISPGTDLKIILKTVSAILRGTGQ</sequence>
<dbReference type="InterPro" id="IPR003362">
    <property type="entry name" value="Bact_transf"/>
</dbReference>
<name>A0A2U8HM35_9RHOB</name>
<dbReference type="PANTHER" id="PTHR30576">
    <property type="entry name" value="COLANIC BIOSYNTHESIS UDP-GLUCOSE LIPID CARRIER TRANSFERASE"/>
    <property type="match status" value="1"/>
</dbReference>
<feature type="transmembrane region" description="Helical" evidence="9">
    <location>
        <begin position="45"/>
        <end position="68"/>
    </location>
</feature>
<gene>
    <name evidence="11" type="ORF">CEW88_23780</name>
</gene>
<dbReference type="GO" id="GO:0005886">
    <property type="term" value="C:plasma membrane"/>
    <property type="evidence" value="ECO:0007669"/>
    <property type="project" value="UniProtKB-SubCell"/>
</dbReference>
<comment type="similarity">
    <text evidence="2">Belongs to the bacterial sugar transferase family.</text>
</comment>
<feature type="domain" description="Bacterial sugar transferase" evidence="10">
    <location>
        <begin position="40"/>
        <end position="228"/>
    </location>
</feature>
<keyword evidence="11" id="KW-0614">Plasmid</keyword>
<dbReference type="Pfam" id="PF02397">
    <property type="entry name" value="Bac_transf"/>
    <property type="match status" value="1"/>
</dbReference>
<evidence type="ECO:0000256" key="9">
    <source>
        <dbReference type="SAM" id="Phobius"/>
    </source>
</evidence>
<dbReference type="GO" id="GO:0016780">
    <property type="term" value="F:phosphotransferase activity, for other substituted phosphate groups"/>
    <property type="evidence" value="ECO:0007669"/>
    <property type="project" value="TreeGrafter"/>
</dbReference>
<geneLocation type="plasmid" evidence="11 12">
    <name>unnamed5</name>
</geneLocation>
<protein>
    <submittedName>
        <fullName evidence="11">Sugar transferase</fullName>
    </submittedName>
</protein>
<dbReference type="OrthoDB" id="9808602at2"/>
<evidence type="ECO:0000256" key="4">
    <source>
        <dbReference type="ARBA" id="ARBA00022679"/>
    </source>
</evidence>
<dbReference type="PANTHER" id="PTHR30576:SF4">
    <property type="entry name" value="UNDECAPRENYL-PHOSPHATE GALACTOSE PHOSPHOTRANSFERASE"/>
    <property type="match status" value="1"/>
</dbReference>
<keyword evidence="6 9" id="KW-1133">Transmembrane helix</keyword>
<proteinExistence type="inferred from homology"/>
<evidence type="ECO:0000259" key="10">
    <source>
        <dbReference type="Pfam" id="PF02397"/>
    </source>
</evidence>
<evidence type="ECO:0000256" key="3">
    <source>
        <dbReference type="ARBA" id="ARBA00022475"/>
    </source>
</evidence>
<dbReference type="AlphaFoldDB" id="A0A2U8HM35"/>
<evidence type="ECO:0000256" key="5">
    <source>
        <dbReference type="ARBA" id="ARBA00022692"/>
    </source>
</evidence>
<dbReference type="Proteomes" id="UP000244915">
    <property type="component" value="Plasmid unnamed5"/>
</dbReference>
<accession>A0A2U8HM35</accession>
<evidence type="ECO:0000313" key="12">
    <source>
        <dbReference type="Proteomes" id="UP000244915"/>
    </source>
</evidence>
<organism evidence="11 12">
    <name type="scientific">Alloyangia pacifica</name>
    <dbReference type="NCBI Taxonomy" id="311180"/>
    <lineage>
        <taxon>Bacteria</taxon>
        <taxon>Pseudomonadati</taxon>
        <taxon>Pseudomonadota</taxon>
        <taxon>Alphaproteobacteria</taxon>
        <taxon>Rhodobacterales</taxon>
        <taxon>Roseobacteraceae</taxon>
        <taxon>Alloyangia</taxon>
    </lineage>
</organism>
<keyword evidence="7 9" id="KW-0472">Membrane</keyword>